<evidence type="ECO:0000313" key="3">
    <source>
        <dbReference type="Proteomes" id="UP000019760"/>
    </source>
</evidence>
<keyword evidence="1" id="KW-0812">Transmembrane</keyword>
<proteinExistence type="predicted"/>
<feature type="transmembrane region" description="Helical" evidence="1">
    <location>
        <begin position="99"/>
        <end position="115"/>
    </location>
</feature>
<dbReference type="Proteomes" id="UP000019760">
    <property type="component" value="Unassembled WGS sequence"/>
</dbReference>
<dbReference type="AlphaFoldDB" id="A0A023D8U8"/>
<dbReference type="RefSeq" id="WP_042060933.1">
    <property type="nucleotide sequence ID" value="NZ_BAND01000110.1"/>
</dbReference>
<organism evidence="2 3">
    <name type="scientific">Acidomonas methanolica NBRC 104435</name>
    <dbReference type="NCBI Taxonomy" id="1231351"/>
    <lineage>
        <taxon>Bacteria</taxon>
        <taxon>Pseudomonadati</taxon>
        <taxon>Pseudomonadota</taxon>
        <taxon>Alphaproteobacteria</taxon>
        <taxon>Acetobacterales</taxon>
        <taxon>Acetobacteraceae</taxon>
        <taxon>Acidomonas</taxon>
    </lineage>
</organism>
<keyword evidence="3" id="KW-1185">Reference proteome</keyword>
<feature type="transmembrane region" description="Helical" evidence="1">
    <location>
        <begin position="69"/>
        <end position="92"/>
    </location>
</feature>
<feature type="transmembrane region" description="Helical" evidence="1">
    <location>
        <begin position="121"/>
        <end position="140"/>
    </location>
</feature>
<feature type="transmembrane region" description="Helical" evidence="1">
    <location>
        <begin position="32"/>
        <end position="63"/>
    </location>
</feature>
<keyword evidence="1" id="KW-1133">Transmembrane helix</keyword>
<dbReference type="EMBL" id="BAND01000110">
    <property type="protein sequence ID" value="GAJ30196.1"/>
    <property type="molecule type" value="Genomic_DNA"/>
</dbReference>
<name>A0A023D8U8_ACIMT</name>
<evidence type="ECO:0000313" key="2">
    <source>
        <dbReference type="EMBL" id="GAJ30196.1"/>
    </source>
</evidence>
<protein>
    <submittedName>
        <fullName evidence="2">Uncharacterized protein</fullName>
    </submittedName>
</protein>
<dbReference type="OrthoDB" id="7618329at2"/>
<sequence length="149" mass="16061">MPAPYETLRDDLSFLRAIAAEGRDRPLTAGPWIFSAGLIYGMASLVCWAIFASFLAACCAAWTSGSQIVWMTFPSFVLATYGAGWSVTGLIAGRRELRWVAVLSFIGAVALLPAFRTSALFLVYGVLILCVAALPGWRLMRLARDAGHG</sequence>
<reference evidence="2 3" key="2">
    <citation type="journal article" date="2014" name="FEMS Microbiol. Lett.">
        <title>Draft genomic DNA sequence of the facultatively methylotrophic bacterium Acidomonas methanolica type strain MB58.</title>
        <authorList>
            <person name="Higashiura N."/>
            <person name="Hadano H."/>
            <person name="Hirakawa H."/>
            <person name="Matsutani M."/>
            <person name="Takabe S."/>
            <person name="Matsushita K."/>
            <person name="Azuma Y."/>
        </authorList>
    </citation>
    <scope>NUCLEOTIDE SEQUENCE [LARGE SCALE GENOMIC DNA]</scope>
    <source>
        <strain evidence="2 3">MB58</strain>
    </source>
</reference>
<keyword evidence="1" id="KW-0472">Membrane</keyword>
<comment type="caution">
    <text evidence="2">The sequence shown here is derived from an EMBL/GenBank/DDBJ whole genome shotgun (WGS) entry which is preliminary data.</text>
</comment>
<evidence type="ECO:0000256" key="1">
    <source>
        <dbReference type="SAM" id="Phobius"/>
    </source>
</evidence>
<reference evidence="3" key="1">
    <citation type="journal article" date="2014" name="FEMS Microbiol. Lett.">
        <title>Draft Genomic DNA Sequence of the Facultatively Methylotrophic Bacterium Acidomonas methanolica type strain MB58.</title>
        <authorList>
            <person name="Higashiura N."/>
            <person name="Hadano H."/>
            <person name="Hirakawa H."/>
            <person name="Matsutani M."/>
            <person name="Takabe S."/>
            <person name="Matsushita K."/>
            <person name="Azuma Y."/>
        </authorList>
    </citation>
    <scope>NUCLEOTIDE SEQUENCE [LARGE SCALE GENOMIC DNA]</scope>
    <source>
        <strain evidence="3">MB58</strain>
    </source>
</reference>
<gene>
    <name evidence="2" type="ORF">Amme_111_021</name>
</gene>
<accession>A0A023D8U8</accession>